<accession>A0ABV2TRW5</accession>
<dbReference type="Pfam" id="PF00535">
    <property type="entry name" value="Glycos_transf_2"/>
    <property type="match status" value="1"/>
</dbReference>
<keyword evidence="6" id="KW-1185">Reference proteome</keyword>
<dbReference type="RefSeq" id="WP_354602764.1">
    <property type="nucleotide sequence ID" value="NZ_JBEWZI010000035.1"/>
</dbReference>
<organism evidence="5 6">
    <name type="scientific">Uliginosibacterium flavum</name>
    <dbReference type="NCBI Taxonomy" id="1396831"/>
    <lineage>
        <taxon>Bacteria</taxon>
        <taxon>Pseudomonadati</taxon>
        <taxon>Pseudomonadota</taxon>
        <taxon>Betaproteobacteria</taxon>
        <taxon>Rhodocyclales</taxon>
        <taxon>Zoogloeaceae</taxon>
        <taxon>Uliginosibacterium</taxon>
    </lineage>
</organism>
<dbReference type="CDD" id="cd04186">
    <property type="entry name" value="GT_2_like_c"/>
    <property type="match status" value="1"/>
</dbReference>
<sequence>MKASAAIILVNWNGWRDTLECLGSLLMLEPPVPVIVVDNASSDGSADKIAAWCRGEIQTPIQQPVVGVSIPVCAPADLEWAIVGDEDAILLSLPRILIVQSSANRGFAGGNNLGITRAKQAGTEYFWLLNTDTVVQPDALDKLVNRAESDTRLGMLGSSLIYYWRPQEIQALGGASFNSRTGVARHIGAGLRLGTSLPGIDQVEAEMDYVVGASMLVTRAFIDTVGLMCEDYFLYFEEIDWAVRAKGHYRLGYAPDSHVFHKVGGSSRKTASRTSLRYLYRNRLFFIARHFPQTYLYACAYLLMQCAQHARRGHWLDVSEIAGALLRSPGIYRKGIGSMQ</sequence>
<dbReference type="PANTHER" id="PTHR43179">
    <property type="entry name" value="RHAMNOSYLTRANSFERASE WBBL"/>
    <property type="match status" value="1"/>
</dbReference>
<dbReference type="InterPro" id="IPR001173">
    <property type="entry name" value="Glyco_trans_2-like"/>
</dbReference>
<evidence type="ECO:0000313" key="6">
    <source>
        <dbReference type="Proteomes" id="UP001549691"/>
    </source>
</evidence>
<gene>
    <name evidence="5" type="ORF">ABXR19_19125</name>
</gene>
<protein>
    <submittedName>
        <fullName evidence="5">Glycosyltransferase family 2 protein</fullName>
        <ecNumber evidence="5">2.4.-.-</ecNumber>
    </submittedName>
</protein>
<dbReference type="Gene3D" id="3.90.550.10">
    <property type="entry name" value="Spore Coat Polysaccharide Biosynthesis Protein SpsA, Chain A"/>
    <property type="match status" value="1"/>
</dbReference>
<evidence type="ECO:0000259" key="4">
    <source>
        <dbReference type="Pfam" id="PF00535"/>
    </source>
</evidence>
<dbReference type="PANTHER" id="PTHR43179:SF12">
    <property type="entry name" value="GALACTOFURANOSYLTRANSFERASE GLFT2"/>
    <property type="match status" value="1"/>
</dbReference>
<reference evidence="5 6" key="1">
    <citation type="submission" date="2024-07" db="EMBL/GenBank/DDBJ databases">
        <title>Uliginosibacterium flavum JJ3220;KACC:17644.</title>
        <authorList>
            <person name="Kim M.K."/>
        </authorList>
    </citation>
    <scope>NUCLEOTIDE SEQUENCE [LARGE SCALE GENOMIC DNA]</scope>
    <source>
        <strain evidence="5 6">KACC:17644</strain>
    </source>
</reference>
<proteinExistence type="inferred from homology"/>
<evidence type="ECO:0000256" key="3">
    <source>
        <dbReference type="ARBA" id="ARBA00022679"/>
    </source>
</evidence>
<feature type="domain" description="Glycosyltransferase 2-like" evidence="4">
    <location>
        <begin position="91"/>
        <end position="167"/>
    </location>
</feature>
<evidence type="ECO:0000313" key="5">
    <source>
        <dbReference type="EMBL" id="MET7016305.1"/>
    </source>
</evidence>
<dbReference type="EC" id="2.4.-.-" evidence="5"/>
<keyword evidence="3 5" id="KW-0808">Transferase</keyword>
<dbReference type="EMBL" id="JBEWZI010000035">
    <property type="protein sequence ID" value="MET7016305.1"/>
    <property type="molecule type" value="Genomic_DNA"/>
</dbReference>
<dbReference type="GO" id="GO:0016757">
    <property type="term" value="F:glycosyltransferase activity"/>
    <property type="evidence" value="ECO:0007669"/>
    <property type="project" value="UniProtKB-KW"/>
</dbReference>
<evidence type="ECO:0000256" key="1">
    <source>
        <dbReference type="ARBA" id="ARBA00006739"/>
    </source>
</evidence>
<comment type="similarity">
    <text evidence="1">Belongs to the glycosyltransferase 2 family.</text>
</comment>
<comment type="caution">
    <text evidence="5">The sequence shown here is derived from an EMBL/GenBank/DDBJ whole genome shotgun (WGS) entry which is preliminary data.</text>
</comment>
<dbReference type="InterPro" id="IPR029044">
    <property type="entry name" value="Nucleotide-diphossugar_trans"/>
</dbReference>
<dbReference type="Proteomes" id="UP001549691">
    <property type="component" value="Unassembled WGS sequence"/>
</dbReference>
<evidence type="ECO:0000256" key="2">
    <source>
        <dbReference type="ARBA" id="ARBA00022676"/>
    </source>
</evidence>
<name>A0ABV2TRW5_9RHOO</name>
<dbReference type="SUPFAM" id="SSF53448">
    <property type="entry name" value="Nucleotide-diphospho-sugar transferases"/>
    <property type="match status" value="1"/>
</dbReference>
<keyword evidence="2 5" id="KW-0328">Glycosyltransferase</keyword>